<dbReference type="RefSeq" id="WP_006822719.1">
    <property type="nucleotide sequence ID" value="NZ_CAFW01000079.1"/>
</dbReference>
<feature type="domain" description="Htaa" evidence="4">
    <location>
        <begin position="40"/>
        <end position="195"/>
    </location>
</feature>
<keyword evidence="2" id="KW-0812">Transmembrane</keyword>
<dbReference type="EMBL" id="CAFW01000079">
    <property type="protein sequence ID" value="CCE55243.1"/>
    <property type="molecule type" value="Genomic_DNA"/>
</dbReference>
<keyword evidence="2" id="KW-0472">Membrane</keyword>
<reference evidence="5 6" key="1">
    <citation type="journal article" date="2012" name="J. Bacteriol.">
        <title>Genome Sequence of Corynebacterium casei UCMA 3821, Isolated from a Smear-Ripened Cheese.</title>
        <authorList>
            <person name="Monnet C."/>
            <person name="Loux V."/>
            <person name="Bento P."/>
            <person name="Gibrat J.F."/>
            <person name="Straub C."/>
            <person name="Bonnarme P."/>
            <person name="Landaud S."/>
            <person name="Irlinger F."/>
        </authorList>
    </citation>
    <scope>NUCLEOTIDE SEQUENCE [LARGE SCALE GENOMIC DNA]</scope>
    <source>
        <strain evidence="5 6">UCMA 3821</strain>
    </source>
</reference>
<dbReference type="Proteomes" id="UP000004840">
    <property type="component" value="Unassembled WGS sequence"/>
</dbReference>
<dbReference type="AlphaFoldDB" id="G7HYH8"/>
<dbReference type="Pfam" id="PF04213">
    <property type="entry name" value="HtaA"/>
    <property type="match status" value="1"/>
</dbReference>
<feature type="signal peptide" evidence="3">
    <location>
        <begin position="1"/>
        <end position="23"/>
    </location>
</feature>
<evidence type="ECO:0000256" key="1">
    <source>
        <dbReference type="SAM" id="MobiDB-lite"/>
    </source>
</evidence>
<keyword evidence="3" id="KW-0732">Signal</keyword>
<evidence type="ECO:0000313" key="6">
    <source>
        <dbReference type="Proteomes" id="UP000004840"/>
    </source>
</evidence>
<protein>
    <recommendedName>
        <fullName evidence="4">Htaa domain-containing protein</fullName>
    </recommendedName>
</protein>
<proteinExistence type="predicted"/>
<accession>G7HYH8</accession>
<comment type="caution">
    <text evidence="5">The sequence shown here is derived from an EMBL/GenBank/DDBJ whole genome shotgun (WGS) entry which is preliminary data.</text>
</comment>
<feature type="transmembrane region" description="Helical" evidence="2">
    <location>
        <begin position="243"/>
        <end position="265"/>
    </location>
</feature>
<feature type="compositionally biased region" description="Low complexity" evidence="1">
    <location>
        <begin position="226"/>
        <end position="235"/>
    </location>
</feature>
<feature type="region of interest" description="Disordered" evidence="1">
    <location>
        <begin position="213"/>
        <end position="235"/>
    </location>
</feature>
<dbReference type="InterPro" id="IPR007331">
    <property type="entry name" value="Htaa"/>
</dbReference>
<evidence type="ECO:0000256" key="3">
    <source>
        <dbReference type="SAM" id="SignalP"/>
    </source>
</evidence>
<evidence type="ECO:0000256" key="2">
    <source>
        <dbReference type="SAM" id="Phobius"/>
    </source>
</evidence>
<sequence length="279" mass="28912">MTTTTRRLGSGAIALALATSAFAAPSAFAQDADAVAEIESGAVNWPIKESFNNYIKMPFVEGTITTDGGIVENGKSFDFVVNPDESELDADGNGTLQLDGSIHYQGHHGQLDLKYSDIKIVVTNGTDATITADYDLQGALPGQEQQDAHVQDAEISSFVLDEALLPESEASYEQNGLKTTFLQGAVDSLLNYDAGPVEDGDVDLSVTFAEVKAGEEEPTPDPDPTPVNSSVSSNNEGSADGGIIAAIVALIAAVGAAGAAAGGFIPGFDINKILKQFGL</sequence>
<evidence type="ECO:0000259" key="4">
    <source>
        <dbReference type="Pfam" id="PF04213"/>
    </source>
</evidence>
<keyword evidence="2" id="KW-1133">Transmembrane helix</keyword>
<organism evidence="5 6">
    <name type="scientific">Corynebacterium casei UCMA 3821</name>
    <dbReference type="NCBI Taxonomy" id="1110505"/>
    <lineage>
        <taxon>Bacteria</taxon>
        <taxon>Bacillati</taxon>
        <taxon>Actinomycetota</taxon>
        <taxon>Actinomycetes</taxon>
        <taxon>Mycobacteriales</taxon>
        <taxon>Corynebacteriaceae</taxon>
        <taxon>Corynebacterium</taxon>
    </lineage>
</organism>
<name>G7HYH8_9CORY</name>
<evidence type="ECO:0000313" key="5">
    <source>
        <dbReference type="EMBL" id="CCE55243.1"/>
    </source>
</evidence>
<gene>
    <name evidence="5" type="ORF">CCAS_08685</name>
</gene>
<feature type="chain" id="PRO_5003496086" description="Htaa domain-containing protein" evidence="3">
    <location>
        <begin position="24"/>
        <end position="279"/>
    </location>
</feature>